<name>A0A6A6GFB1_9PEZI</name>
<evidence type="ECO:0000313" key="2">
    <source>
        <dbReference type="EMBL" id="KAF2224371.1"/>
    </source>
</evidence>
<feature type="transmembrane region" description="Helical" evidence="1">
    <location>
        <begin position="6"/>
        <end position="26"/>
    </location>
</feature>
<proteinExistence type="predicted"/>
<organism evidence="2 3">
    <name type="scientific">Elsinoe ampelina</name>
    <dbReference type="NCBI Taxonomy" id="302913"/>
    <lineage>
        <taxon>Eukaryota</taxon>
        <taxon>Fungi</taxon>
        <taxon>Dikarya</taxon>
        <taxon>Ascomycota</taxon>
        <taxon>Pezizomycotina</taxon>
        <taxon>Dothideomycetes</taxon>
        <taxon>Dothideomycetidae</taxon>
        <taxon>Myriangiales</taxon>
        <taxon>Elsinoaceae</taxon>
        <taxon>Elsinoe</taxon>
    </lineage>
</organism>
<evidence type="ECO:0000313" key="3">
    <source>
        <dbReference type="Proteomes" id="UP000799538"/>
    </source>
</evidence>
<reference evidence="3" key="1">
    <citation type="journal article" date="2020" name="Stud. Mycol.">
        <title>101 Dothideomycetes genomes: A test case for predicting lifestyles and emergence of pathogens.</title>
        <authorList>
            <person name="Haridas S."/>
            <person name="Albert R."/>
            <person name="Binder M."/>
            <person name="Bloem J."/>
            <person name="LaButti K."/>
            <person name="Salamov A."/>
            <person name="Andreopoulos B."/>
            <person name="Baker S."/>
            <person name="Barry K."/>
            <person name="Bills G."/>
            <person name="Bluhm B."/>
            <person name="Cannon C."/>
            <person name="Castanera R."/>
            <person name="Culley D."/>
            <person name="Daum C."/>
            <person name="Ezra D."/>
            <person name="Gonzalez J."/>
            <person name="Henrissat B."/>
            <person name="Kuo A."/>
            <person name="Liang C."/>
            <person name="Lipzen A."/>
            <person name="Lutzoni F."/>
            <person name="Magnuson J."/>
            <person name="Mondo S."/>
            <person name="Nolan M."/>
            <person name="Ohm R."/>
            <person name="Pangilinan J."/>
            <person name="Park H.-J."/>
            <person name="Ramirez L."/>
            <person name="Alfaro M."/>
            <person name="Sun H."/>
            <person name="Tritt A."/>
            <person name="Yoshinaga Y."/>
            <person name="Zwiers L.-H."/>
            <person name="Turgeon B."/>
            <person name="Goodwin S."/>
            <person name="Spatafora J."/>
            <person name="Crous P."/>
            <person name="Grigoriev I."/>
        </authorList>
    </citation>
    <scope>NUCLEOTIDE SEQUENCE [LARGE SCALE GENOMIC DNA]</scope>
    <source>
        <strain evidence="3">CECT 20119</strain>
    </source>
</reference>
<keyword evidence="1" id="KW-1133">Transmembrane helix</keyword>
<gene>
    <name evidence="2" type="ORF">BDZ85DRAFT_100878</name>
</gene>
<dbReference type="Proteomes" id="UP000799538">
    <property type="component" value="Unassembled WGS sequence"/>
</dbReference>
<sequence length="78" mass="8906">MPSIHLLSLSFIVNLEIVLLGMNLCYCSASSAYRMHNLHKDKYKTYKSCISVSRAACMPELPRRAHRPEIVMLYQSAC</sequence>
<dbReference type="AlphaFoldDB" id="A0A6A6GFB1"/>
<dbReference type="EMBL" id="ML992505">
    <property type="protein sequence ID" value="KAF2224371.1"/>
    <property type="molecule type" value="Genomic_DNA"/>
</dbReference>
<keyword evidence="3" id="KW-1185">Reference proteome</keyword>
<protein>
    <submittedName>
        <fullName evidence="2">Uncharacterized protein</fullName>
    </submittedName>
</protein>
<accession>A0A6A6GFB1</accession>
<keyword evidence="1" id="KW-0812">Transmembrane</keyword>
<keyword evidence="1" id="KW-0472">Membrane</keyword>
<evidence type="ECO:0000256" key="1">
    <source>
        <dbReference type="SAM" id="Phobius"/>
    </source>
</evidence>